<name>A0A812P7B4_9DINO</name>
<keyword evidence="5 7" id="KW-0496">Mitochondrion</keyword>
<evidence type="ECO:0000256" key="8">
    <source>
        <dbReference type="SAM" id="MobiDB-lite"/>
    </source>
</evidence>
<dbReference type="AlphaFoldDB" id="A0A812P7B4"/>
<evidence type="ECO:0000256" key="2">
    <source>
        <dbReference type="ARBA" id="ARBA00022692"/>
    </source>
</evidence>
<dbReference type="InterPro" id="IPR044202">
    <property type="entry name" value="LETM1/MDM38-like"/>
</dbReference>
<evidence type="ECO:0000256" key="7">
    <source>
        <dbReference type="PROSITE-ProRule" id="PRU01094"/>
    </source>
</evidence>
<sequence length="456" mass="52747">MLRHAKHAGRHGVLCRRLTMPRRGCPNAGTVLQTGMAVDAMPPRKLTLGQQLRGYPVYSPTWTQRGFASESGPNPSAPSSSSSQSTSSASNISIYTQKGKKAASKALHKSAETLRWLARRFAVLCAAFARNPLIVVEWYEDIRDAINHFLKWVYTGFKLFGADVRTSFYLTKRVIKGYPLSVKERRLLVRTTSDCLKLIPFSFFLVVPFAELALPFFLRLFPNMLPSTFFEQKYDNATLARKLKAKQEMADFWQQVVAQRTQELYESDEYADKAEELQAFQEKLSEGKEFPTLKEILRFASVFKSEMHLENMSTQQLHALSQMLGLPTSRTFWQGHVEVQLRHHITNLRREDRDLFWEGIDGLKAQELIDVCRRRAIRFHGVTEDEMRESLNRWLRLSATHRQIPTSMLLWIQSFYLRDTTDPEADSTEDLKLKMQEKEIIEKPEDAFLSWAERQK</sequence>
<reference evidence="11" key="1">
    <citation type="submission" date="2021-02" db="EMBL/GenBank/DDBJ databases">
        <authorList>
            <person name="Dougan E. K."/>
            <person name="Rhodes N."/>
            <person name="Thang M."/>
            <person name="Chan C."/>
        </authorList>
    </citation>
    <scope>NUCLEOTIDE SEQUENCE</scope>
</reference>
<dbReference type="GO" id="GO:0043022">
    <property type="term" value="F:ribosome binding"/>
    <property type="evidence" value="ECO:0007669"/>
    <property type="project" value="InterPro"/>
</dbReference>
<dbReference type="PANTHER" id="PTHR14009:SF1">
    <property type="entry name" value="MITOCHONDRIAL PROTON_CALCIUM EXCHANGER PROTEIN"/>
    <property type="match status" value="1"/>
</dbReference>
<dbReference type="Pfam" id="PF07766">
    <property type="entry name" value="LETM1_RBD"/>
    <property type="match status" value="1"/>
</dbReference>
<feature type="transmembrane region" description="Helical" evidence="9">
    <location>
        <begin position="195"/>
        <end position="218"/>
    </location>
</feature>
<protein>
    <submittedName>
        <fullName evidence="11">Letm1 protein</fullName>
    </submittedName>
</protein>
<dbReference type="EMBL" id="CAJNJA010013455">
    <property type="protein sequence ID" value="CAE7321305.1"/>
    <property type="molecule type" value="Genomic_DNA"/>
</dbReference>
<feature type="non-terminal residue" evidence="11">
    <location>
        <position position="456"/>
    </location>
</feature>
<organism evidence="11 12">
    <name type="scientific">Symbiodinium necroappetens</name>
    <dbReference type="NCBI Taxonomy" id="1628268"/>
    <lineage>
        <taxon>Eukaryota</taxon>
        <taxon>Sar</taxon>
        <taxon>Alveolata</taxon>
        <taxon>Dinophyceae</taxon>
        <taxon>Suessiales</taxon>
        <taxon>Symbiodiniaceae</taxon>
        <taxon>Symbiodinium</taxon>
    </lineage>
</organism>
<dbReference type="InterPro" id="IPR033122">
    <property type="entry name" value="LETM1-like_RBD"/>
</dbReference>
<dbReference type="GO" id="GO:0005743">
    <property type="term" value="C:mitochondrial inner membrane"/>
    <property type="evidence" value="ECO:0007669"/>
    <property type="project" value="UniProtKB-SubCell"/>
</dbReference>
<dbReference type="OrthoDB" id="275278at2759"/>
<gene>
    <name evidence="11" type="primary">letm1</name>
    <name evidence="11" type="ORF">SNEC2469_LOCUS8060</name>
</gene>
<comment type="caution">
    <text evidence="11">The sequence shown here is derived from an EMBL/GenBank/DDBJ whole genome shotgun (WGS) entry which is preliminary data.</text>
</comment>
<keyword evidence="6 9" id="KW-0472">Membrane</keyword>
<evidence type="ECO:0000256" key="3">
    <source>
        <dbReference type="ARBA" id="ARBA00022792"/>
    </source>
</evidence>
<keyword evidence="4 9" id="KW-1133">Transmembrane helix</keyword>
<evidence type="ECO:0000313" key="12">
    <source>
        <dbReference type="Proteomes" id="UP000601435"/>
    </source>
</evidence>
<keyword evidence="12" id="KW-1185">Reference proteome</keyword>
<evidence type="ECO:0000256" key="9">
    <source>
        <dbReference type="SAM" id="Phobius"/>
    </source>
</evidence>
<evidence type="ECO:0000313" key="11">
    <source>
        <dbReference type="EMBL" id="CAE7321305.1"/>
    </source>
</evidence>
<proteinExistence type="predicted"/>
<feature type="domain" description="Letm1 RBD" evidence="10">
    <location>
        <begin position="241"/>
        <end position="433"/>
    </location>
</feature>
<dbReference type="PANTHER" id="PTHR14009">
    <property type="entry name" value="LEUCINE ZIPPER-EF-HAND CONTAINING TRANSMEMBRANE PROTEIN"/>
    <property type="match status" value="1"/>
</dbReference>
<evidence type="ECO:0000256" key="5">
    <source>
        <dbReference type="ARBA" id="ARBA00023128"/>
    </source>
</evidence>
<comment type="subcellular location">
    <subcellularLocation>
        <location evidence="1">Mitochondrion inner membrane</location>
        <topology evidence="1">Single-pass membrane protein</topology>
    </subcellularLocation>
</comment>
<dbReference type="PROSITE" id="PS51758">
    <property type="entry name" value="LETM1_RBD"/>
    <property type="match status" value="1"/>
</dbReference>
<evidence type="ECO:0000256" key="1">
    <source>
        <dbReference type="ARBA" id="ARBA00004434"/>
    </source>
</evidence>
<evidence type="ECO:0000256" key="4">
    <source>
        <dbReference type="ARBA" id="ARBA00022989"/>
    </source>
</evidence>
<keyword evidence="3" id="KW-0999">Mitochondrion inner membrane</keyword>
<dbReference type="Proteomes" id="UP000601435">
    <property type="component" value="Unassembled WGS sequence"/>
</dbReference>
<feature type="compositionally biased region" description="Low complexity" evidence="8">
    <location>
        <begin position="68"/>
        <end position="90"/>
    </location>
</feature>
<dbReference type="GO" id="GO:0030003">
    <property type="term" value="P:intracellular monoatomic cation homeostasis"/>
    <property type="evidence" value="ECO:0007669"/>
    <property type="project" value="TreeGrafter"/>
</dbReference>
<keyword evidence="2 9" id="KW-0812">Transmembrane</keyword>
<accession>A0A812P7B4</accession>
<evidence type="ECO:0000259" key="10">
    <source>
        <dbReference type="PROSITE" id="PS51758"/>
    </source>
</evidence>
<evidence type="ECO:0000256" key="6">
    <source>
        <dbReference type="ARBA" id="ARBA00023136"/>
    </source>
</evidence>
<feature type="region of interest" description="Disordered" evidence="8">
    <location>
        <begin position="66"/>
        <end position="90"/>
    </location>
</feature>